<dbReference type="PANTHER" id="PTHR10587:SF133">
    <property type="entry name" value="CHITIN DEACETYLASE 1-RELATED"/>
    <property type="match status" value="1"/>
</dbReference>
<gene>
    <name evidence="5" type="ORF">DC3_24740</name>
</gene>
<evidence type="ECO:0000256" key="3">
    <source>
        <dbReference type="SAM" id="SignalP"/>
    </source>
</evidence>
<evidence type="ECO:0000256" key="2">
    <source>
        <dbReference type="ARBA" id="ARBA00022801"/>
    </source>
</evidence>
<dbReference type="Pfam" id="PF01522">
    <property type="entry name" value="Polysacc_deac_1"/>
    <property type="match status" value="1"/>
</dbReference>
<dbReference type="GO" id="GO:0016020">
    <property type="term" value="C:membrane"/>
    <property type="evidence" value="ECO:0007669"/>
    <property type="project" value="TreeGrafter"/>
</dbReference>
<dbReference type="PROSITE" id="PS51677">
    <property type="entry name" value="NODB"/>
    <property type="match status" value="1"/>
</dbReference>
<dbReference type="GO" id="GO:0046872">
    <property type="term" value="F:metal ion binding"/>
    <property type="evidence" value="ECO:0007669"/>
    <property type="project" value="UniProtKB-KW"/>
</dbReference>
<keyword evidence="3" id="KW-0732">Signal</keyword>
<dbReference type="EMBL" id="BJXB01000010">
    <property type="protein sequence ID" value="GEM46839.1"/>
    <property type="molecule type" value="Genomic_DNA"/>
</dbReference>
<dbReference type="GO" id="GO:0016810">
    <property type="term" value="F:hydrolase activity, acting on carbon-nitrogen (but not peptide) bonds"/>
    <property type="evidence" value="ECO:0007669"/>
    <property type="project" value="InterPro"/>
</dbReference>
<evidence type="ECO:0000256" key="1">
    <source>
        <dbReference type="ARBA" id="ARBA00022723"/>
    </source>
</evidence>
<dbReference type="CDD" id="cd10917">
    <property type="entry name" value="CE4_NodB_like_6s_7s"/>
    <property type="match status" value="1"/>
</dbReference>
<dbReference type="InterPro" id="IPR002509">
    <property type="entry name" value="NODB_dom"/>
</dbReference>
<feature type="domain" description="NodB homology" evidence="4">
    <location>
        <begin position="213"/>
        <end position="390"/>
    </location>
</feature>
<accession>A0A511N1X5</accession>
<dbReference type="Gene3D" id="3.20.20.370">
    <property type="entry name" value="Glycoside hydrolase/deacetylase"/>
    <property type="match status" value="1"/>
</dbReference>
<organism evidence="5 6">
    <name type="scientific">Deinococcus cellulosilyticus (strain DSM 18568 / NBRC 106333 / KACC 11606 / 5516J-15)</name>
    <dbReference type="NCBI Taxonomy" id="1223518"/>
    <lineage>
        <taxon>Bacteria</taxon>
        <taxon>Thermotogati</taxon>
        <taxon>Deinococcota</taxon>
        <taxon>Deinococci</taxon>
        <taxon>Deinococcales</taxon>
        <taxon>Deinococcaceae</taxon>
        <taxon>Deinococcus</taxon>
    </lineage>
</organism>
<evidence type="ECO:0000259" key="4">
    <source>
        <dbReference type="PROSITE" id="PS51677"/>
    </source>
</evidence>
<dbReference type="PANTHER" id="PTHR10587">
    <property type="entry name" value="GLYCOSYL TRANSFERASE-RELATED"/>
    <property type="match status" value="1"/>
</dbReference>
<sequence length="407" mass="44769">MRVVPVLLLLGASPVLASSTIESLSAAQPSSPGHRPAAKLPELVLKPAIAGVKKIQYFGNGHIEVAGALVLVPQDSRTPQLLKLAQQVAKATLNARLQLNEVDISIHARENFRGFGGPAPLLTASVPRARLKEFLALSAANIRTYERVWLASEAKEPALVAGGEVQATRDRERAPLFQGTVAQLIRQLIAQRKARRSGETVDGIVLHGNPGVKQAALTFDDAVHPIYAPLLLDSLRMNRTRATFFVVGRNVFAYPYFLRDLVKDGHEIGNHTYHHIRASDLTIEQLEDEIVGTNQLVRELTGQKMVYFRPPGGWYSLEMLMLLKKLNLTMAFWTNDPSDVDNLGAVELEKRFLRDLHPGGIVLLHDNAQDTILSIGQLIQKAKQRGIALVPLGELMSGTKRKVYPSQ</sequence>
<dbReference type="Proteomes" id="UP000321306">
    <property type="component" value="Unassembled WGS sequence"/>
</dbReference>
<evidence type="ECO:0000313" key="5">
    <source>
        <dbReference type="EMBL" id="GEM46839.1"/>
    </source>
</evidence>
<keyword evidence="2" id="KW-0378">Hydrolase</keyword>
<comment type="caution">
    <text evidence="5">The sequence shown here is derived from an EMBL/GenBank/DDBJ whole genome shotgun (WGS) entry which is preliminary data.</text>
</comment>
<name>A0A511N1X5_DEIC1</name>
<protein>
    <submittedName>
        <fullName evidence="5">Polysaccharide deacetylase familiy protein</fullName>
    </submittedName>
</protein>
<keyword evidence="6" id="KW-1185">Reference proteome</keyword>
<feature type="chain" id="PRO_5021967162" evidence="3">
    <location>
        <begin position="18"/>
        <end position="407"/>
    </location>
</feature>
<dbReference type="InterPro" id="IPR050248">
    <property type="entry name" value="Polysacc_deacetylase_ArnD"/>
</dbReference>
<proteinExistence type="predicted"/>
<keyword evidence="1" id="KW-0479">Metal-binding</keyword>
<dbReference type="SUPFAM" id="SSF88713">
    <property type="entry name" value="Glycoside hydrolase/deacetylase"/>
    <property type="match status" value="1"/>
</dbReference>
<reference evidence="5 6" key="1">
    <citation type="submission" date="2019-07" db="EMBL/GenBank/DDBJ databases">
        <title>Whole genome shotgun sequence of Deinococcus cellulosilyticus NBRC 106333.</title>
        <authorList>
            <person name="Hosoyama A."/>
            <person name="Uohara A."/>
            <person name="Ohji S."/>
            <person name="Ichikawa N."/>
        </authorList>
    </citation>
    <scope>NUCLEOTIDE SEQUENCE [LARGE SCALE GENOMIC DNA]</scope>
    <source>
        <strain evidence="5 6">NBRC 106333</strain>
    </source>
</reference>
<dbReference type="GO" id="GO:0005975">
    <property type="term" value="P:carbohydrate metabolic process"/>
    <property type="evidence" value="ECO:0007669"/>
    <property type="project" value="InterPro"/>
</dbReference>
<feature type="signal peptide" evidence="3">
    <location>
        <begin position="1"/>
        <end position="17"/>
    </location>
</feature>
<dbReference type="InterPro" id="IPR011330">
    <property type="entry name" value="Glyco_hydro/deAcase_b/a-brl"/>
</dbReference>
<evidence type="ECO:0000313" key="6">
    <source>
        <dbReference type="Proteomes" id="UP000321306"/>
    </source>
</evidence>
<dbReference type="AlphaFoldDB" id="A0A511N1X5"/>